<accession>A0A368KI24</accession>
<dbReference type="OrthoDB" id="8774098at2"/>
<evidence type="ECO:0000313" key="2">
    <source>
        <dbReference type="Proteomes" id="UP000252387"/>
    </source>
</evidence>
<protein>
    <submittedName>
        <fullName evidence="1">Uncharacterized protein</fullName>
    </submittedName>
</protein>
<proteinExistence type="predicted"/>
<dbReference type="Proteomes" id="UP000252387">
    <property type="component" value="Unassembled WGS sequence"/>
</dbReference>
<organism evidence="1 2">
    <name type="scientific">Rhodanobacter denitrificans</name>
    <dbReference type="NCBI Taxonomy" id="666685"/>
    <lineage>
        <taxon>Bacteria</taxon>
        <taxon>Pseudomonadati</taxon>
        <taxon>Pseudomonadota</taxon>
        <taxon>Gammaproteobacteria</taxon>
        <taxon>Lysobacterales</taxon>
        <taxon>Rhodanobacteraceae</taxon>
        <taxon>Rhodanobacter</taxon>
    </lineage>
</organism>
<sequence>MGTVEKIVQSELSGHALIVGTDSETSTSQPFMLFASGIGDAWLLDPLGHRAVCLVWRGERQSSTVRETSERLEIQWEGSYELLGEFFSVDLDHPLIGRRTIGGYPVEQLRKLLHSVQPVERTIDQVIEQNDAVELSPEIVAQLTRTGWSAEQLTKAARQGARYSPSRDSVLFPAMVGPE</sequence>
<dbReference type="RefSeq" id="WP_114340316.1">
    <property type="nucleotide sequence ID" value="NZ_QFWQ01000001.1"/>
</dbReference>
<dbReference type="AlphaFoldDB" id="A0A368KI24"/>
<reference evidence="1 2" key="1">
    <citation type="submission" date="2018-05" db="EMBL/GenBank/DDBJ databases">
        <title>Draft genome sequence of Rhodanobacter denitrificans Yn1 isolated from gold copper mine.</title>
        <authorList>
            <person name="Yang N."/>
            <person name="Mazhar H.S."/>
            <person name="Rensing C."/>
        </authorList>
    </citation>
    <scope>NUCLEOTIDE SEQUENCE [LARGE SCALE GENOMIC DNA]</scope>
    <source>
        <strain evidence="1 2">Yn1</strain>
    </source>
</reference>
<keyword evidence="2" id="KW-1185">Reference proteome</keyword>
<comment type="caution">
    <text evidence="1">The sequence shown here is derived from an EMBL/GenBank/DDBJ whole genome shotgun (WGS) entry which is preliminary data.</text>
</comment>
<dbReference type="EMBL" id="QFWQ01000001">
    <property type="protein sequence ID" value="RCS31579.1"/>
    <property type="molecule type" value="Genomic_DNA"/>
</dbReference>
<evidence type="ECO:0000313" key="1">
    <source>
        <dbReference type="EMBL" id="RCS31579.1"/>
    </source>
</evidence>
<name>A0A368KI24_9GAMM</name>
<gene>
    <name evidence="1" type="ORF">DEO45_00205</name>
</gene>